<reference evidence="5 6" key="1">
    <citation type="submission" date="2014-01" db="EMBL/GenBank/DDBJ databases">
        <title>Genome sequence determination for a cystic fibrosis isolate, Inquilinus limosus.</title>
        <authorList>
            <person name="Pino M."/>
            <person name="Di Conza J."/>
            <person name="Gutkind G."/>
        </authorList>
    </citation>
    <scope>NUCLEOTIDE SEQUENCE [LARGE SCALE GENOMIC DNA]</scope>
    <source>
        <strain evidence="5 6">MP06</strain>
    </source>
</reference>
<evidence type="ECO:0000256" key="3">
    <source>
        <dbReference type="ARBA" id="ARBA00023163"/>
    </source>
</evidence>
<dbReference type="PROSITE" id="PS00356">
    <property type="entry name" value="HTH_LACI_1"/>
    <property type="match status" value="1"/>
</dbReference>
<protein>
    <recommendedName>
        <fullName evidence="4">HTH lacI-type domain-containing protein</fullName>
    </recommendedName>
</protein>
<dbReference type="SMART" id="SM00354">
    <property type="entry name" value="HTH_LACI"/>
    <property type="match status" value="1"/>
</dbReference>
<dbReference type="PANTHER" id="PTHR30146">
    <property type="entry name" value="LACI-RELATED TRANSCRIPTIONAL REPRESSOR"/>
    <property type="match status" value="1"/>
</dbReference>
<evidence type="ECO:0000259" key="4">
    <source>
        <dbReference type="PROSITE" id="PS50932"/>
    </source>
</evidence>
<dbReference type="PANTHER" id="PTHR30146:SF109">
    <property type="entry name" value="HTH-TYPE TRANSCRIPTIONAL REGULATOR GALS"/>
    <property type="match status" value="1"/>
</dbReference>
<dbReference type="Gene3D" id="1.10.260.40">
    <property type="entry name" value="lambda repressor-like DNA-binding domains"/>
    <property type="match status" value="1"/>
</dbReference>
<gene>
    <name evidence="5" type="ORF">P409_19560</name>
</gene>
<sequence>MTDRVTLFDIARAAGVSTATVSRVITGRGPVSEEMRRRVEAAAEALQVNVADRGRAGGRQTGTIALVLNHLDWPIIPDWLAAVHRALAGFGYNAIVTASEGGSAVRQHCTRLIVEGQVDGAIFYSPHGETYTAILEQLGIPDPQHHGRGSFCIDLRRRRGFYVLVDEDQVGRLAATHLVSAGARSIAMIAGPQDATVSTARQKAFLDAIAALGQPRGGILTEAANSWTFDGGYAAMGAVLARNDRIDGLFVASDNAAIGALRLLHERGVKVPGDMILVSVDNMLDGAYSIPSLTTIDIRVRDRAEIAVSELVHLMEEDRAEPKDVAVPVNIVVRESSRFLTRRG</sequence>
<dbReference type="InterPro" id="IPR028082">
    <property type="entry name" value="Peripla_BP_I"/>
</dbReference>
<dbReference type="GO" id="GO:0003700">
    <property type="term" value="F:DNA-binding transcription factor activity"/>
    <property type="evidence" value="ECO:0007669"/>
    <property type="project" value="TreeGrafter"/>
</dbReference>
<dbReference type="Gene3D" id="3.40.50.2300">
    <property type="match status" value="2"/>
</dbReference>
<dbReference type="SUPFAM" id="SSF47413">
    <property type="entry name" value="lambda repressor-like DNA-binding domains"/>
    <property type="match status" value="1"/>
</dbReference>
<dbReference type="PROSITE" id="PS50932">
    <property type="entry name" value="HTH_LACI_2"/>
    <property type="match status" value="1"/>
</dbReference>
<accession>A0A0A0D3T6</accession>
<dbReference type="OrthoDB" id="7325800at2"/>
<keyword evidence="2" id="KW-0238">DNA-binding</keyword>
<dbReference type="Pfam" id="PF00356">
    <property type="entry name" value="LacI"/>
    <property type="match status" value="1"/>
</dbReference>
<dbReference type="Pfam" id="PF13377">
    <property type="entry name" value="Peripla_BP_3"/>
    <property type="match status" value="1"/>
</dbReference>
<keyword evidence="3" id="KW-0804">Transcription</keyword>
<evidence type="ECO:0000313" key="5">
    <source>
        <dbReference type="EMBL" id="KGM32764.1"/>
    </source>
</evidence>
<feature type="domain" description="HTH lacI-type" evidence="4">
    <location>
        <begin position="5"/>
        <end position="46"/>
    </location>
</feature>
<dbReference type="CDD" id="cd01392">
    <property type="entry name" value="HTH_LacI"/>
    <property type="match status" value="1"/>
</dbReference>
<organism evidence="5 6">
    <name type="scientific">Inquilinus limosus MP06</name>
    <dbReference type="NCBI Taxonomy" id="1398085"/>
    <lineage>
        <taxon>Bacteria</taxon>
        <taxon>Pseudomonadati</taxon>
        <taxon>Pseudomonadota</taxon>
        <taxon>Alphaproteobacteria</taxon>
        <taxon>Rhodospirillales</taxon>
        <taxon>Rhodospirillaceae</taxon>
        <taxon>Inquilinus</taxon>
    </lineage>
</organism>
<keyword evidence="1" id="KW-0805">Transcription regulation</keyword>
<name>A0A0A0D3T6_9PROT</name>
<dbReference type="CDD" id="cd06267">
    <property type="entry name" value="PBP1_LacI_sugar_binding-like"/>
    <property type="match status" value="1"/>
</dbReference>
<dbReference type="GO" id="GO:0000976">
    <property type="term" value="F:transcription cis-regulatory region binding"/>
    <property type="evidence" value="ECO:0007669"/>
    <property type="project" value="TreeGrafter"/>
</dbReference>
<dbReference type="EMBL" id="JANX01000267">
    <property type="protein sequence ID" value="KGM32764.1"/>
    <property type="molecule type" value="Genomic_DNA"/>
</dbReference>
<evidence type="ECO:0000256" key="1">
    <source>
        <dbReference type="ARBA" id="ARBA00023015"/>
    </source>
</evidence>
<comment type="caution">
    <text evidence="5">The sequence shown here is derived from an EMBL/GenBank/DDBJ whole genome shotgun (WGS) entry which is preliminary data.</text>
</comment>
<dbReference type="PRINTS" id="PR00036">
    <property type="entry name" value="HTHLACI"/>
</dbReference>
<dbReference type="Proteomes" id="UP000029995">
    <property type="component" value="Unassembled WGS sequence"/>
</dbReference>
<proteinExistence type="predicted"/>
<dbReference type="InterPro" id="IPR046335">
    <property type="entry name" value="LacI/GalR-like_sensor"/>
</dbReference>
<dbReference type="SUPFAM" id="SSF53822">
    <property type="entry name" value="Periplasmic binding protein-like I"/>
    <property type="match status" value="1"/>
</dbReference>
<dbReference type="InterPro" id="IPR010982">
    <property type="entry name" value="Lambda_DNA-bd_dom_sf"/>
</dbReference>
<dbReference type="RefSeq" id="WP_034841953.1">
    <property type="nucleotide sequence ID" value="NZ_JANX01000267.1"/>
</dbReference>
<dbReference type="InterPro" id="IPR000843">
    <property type="entry name" value="HTH_LacI"/>
</dbReference>
<evidence type="ECO:0000313" key="6">
    <source>
        <dbReference type="Proteomes" id="UP000029995"/>
    </source>
</evidence>
<evidence type="ECO:0000256" key="2">
    <source>
        <dbReference type="ARBA" id="ARBA00023125"/>
    </source>
</evidence>
<dbReference type="AlphaFoldDB" id="A0A0A0D3T6"/>